<evidence type="ECO:0000259" key="8">
    <source>
        <dbReference type="PROSITE" id="PS50112"/>
    </source>
</evidence>
<feature type="region of interest" description="Disordered" evidence="7">
    <location>
        <begin position="1"/>
        <end position="23"/>
    </location>
</feature>
<evidence type="ECO:0000256" key="1">
    <source>
        <dbReference type="ARBA" id="ARBA00022543"/>
    </source>
</evidence>
<keyword evidence="3" id="KW-0285">Flavoprotein</keyword>
<keyword evidence="5" id="KW-0157">Chromophore</keyword>
<dbReference type="GO" id="GO:0005634">
    <property type="term" value="C:nucleus"/>
    <property type="evidence" value="ECO:0007669"/>
    <property type="project" value="TreeGrafter"/>
</dbReference>
<dbReference type="InterPro" id="IPR000014">
    <property type="entry name" value="PAS"/>
</dbReference>
<dbReference type="InterPro" id="IPR035965">
    <property type="entry name" value="PAS-like_dom_sf"/>
</dbReference>
<sequence length="453" mass="50593">MSIPAQKKLGSMSLDRNTHVSNSSEKLMMARARSSSVNKRRLAKLEELVGSLSRAYNETVGQALERHEYNFVLSDPRLPDHPIVYASEGFLRMSGYDRAEVLGRNCRFLQGPGTDRRTVFEIREAIREERPCQVHILNYTKQGQPFWNLFHMAPIYSRQDGNVIHYVGVQIPIAFDRASGVSSQTQEVVSGTVKELVETGNIRARRTIGGYLPQPVERSVNLRLRGGAAEAEEEDQKDEESDDEIYLVDNVLKEKAALAMRLVTCELTQSSRIKGDLAQSRPERVATGVVCSSLIISLSRIQQSFVLADPNLPDMPIVYASDVFCELTGYSREEVVGHNCRFMQGPETDPKDVQKIREAIEEEQACTVKILNYRKDKTPFYNYLHVAPVRSSGGKVAFYVGVQLDVTEVDTDMAQEIGMSAHAKQLGAVGVVRVAVRSLQGSGLRRTLKRATV</sequence>
<accession>A0A126WZ25</accession>
<keyword evidence="2" id="KW-0716">Sensory transduction</keyword>
<dbReference type="SMART" id="SM00086">
    <property type="entry name" value="PAC"/>
    <property type="match status" value="2"/>
</dbReference>
<dbReference type="CDD" id="cd00130">
    <property type="entry name" value="PAS"/>
    <property type="match status" value="2"/>
</dbReference>
<dbReference type="PROSITE" id="PS50112">
    <property type="entry name" value="PAS"/>
    <property type="match status" value="2"/>
</dbReference>
<dbReference type="GO" id="GO:0009881">
    <property type="term" value="F:photoreceptor activity"/>
    <property type="evidence" value="ECO:0007669"/>
    <property type="project" value="UniProtKB-KW"/>
</dbReference>
<evidence type="ECO:0000256" key="3">
    <source>
        <dbReference type="ARBA" id="ARBA00022630"/>
    </source>
</evidence>
<proteinExistence type="evidence at transcript level"/>
<organism evidence="10">
    <name type="scientific">Encalypta streptocarpa</name>
    <dbReference type="NCBI Taxonomy" id="81092"/>
    <lineage>
        <taxon>Eukaryota</taxon>
        <taxon>Viridiplantae</taxon>
        <taxon>Streptophyta</taxon>
        <taxon>Embryophyta</taxon>
        <taxon>Bryophyta</taxon>
        <taxon>Bryophytina</taxon>
        <taxon>Bryopsida</taxon>
        <taxon>Funariidae</taxon>
        <taxon>Encalyptales</taxon>
        <taxon>Encalyptaceae</taxon>
        <taxon>Encalypta</taxon>
    </lineage>
</organism>
<dbReference type="AlphaFoldDB" id="A0A126WZ25"/>
<dbReference type="GO" id="GO:0009637">
    <property type="term" value="P:response to blue light"/>
    <property type="evidence" value="ECO:0007669"/>
    <property type="project" value="UniProtKB-ARBA"/>
</dbReference>
<dbReference type="Gene3D" id="3.30.450.20">
    <property type="entry name" value="PAS domain"/>
    <property type="match status" value="2"/>
</dbReference>
<dbReference type="SMART" id="SM00091">
    <property type="entry name" value="PAS"/>
    <property type="match status" value="2"/>
</dbReference>
<dbReference type="SUPFAM" id="SSF55785">
    <property type="entry name" value="PYP-like sensor domain (PAS domain)"/>
    <property type="match status" value="2"/>
</dbReference>
<protein>
    <submittedName>
        <fullName evidence="10">Putative LOV domain-containing protein</fullName>
    </submittedName>
</protein>
<evidence type="ECO:0000256" key="7">
    <source>
        <dbReference type="SAM" id="MobiDB-lite"/>
    </source>
</evidence>
<reference evidence="10" key="1">
    <citation type="journal article" date="2016" name="Proc. Natl. Acad. Sci. U.S.A.">
        <title>Functional and topological diversity of LOV domain photoreceptors.</title>
        <authorList>
            <person name="Glantz S.T."/>
            <person name="Carpenter E.J."/>
            <person name="Melkonian M."/>
            <person name="Gardner K.H."/>
            <person name="Boyden E.S."/>
            <person name="Wong G.K."/>
            <person name="Chow B.Y."/>
        </authorList>
    </citation>
    <scope>NUCLEOTIDE SEQUENCE</scope>
    <source>
        <strain evidence="10">KEFD_2012350</strain>
    </source>
</reference>
<keyword evidence="4" id="KW-0288">FMN</keyword>
<evidence type="ECO:0000259" key="9">
    <source>
        <dbReference type="PROSITE" id="PS50113"/>
    </source>
</evidence>
<keyword evidence="6" id="KW-0675">Receptor</keyword>
<dbReference type="PROSITE" id="PS50113">
    <property type="entry name" value="PAC"/>
    <property type="match status" value="1"/>
</dbReference>
<keyword evidence="1" id="KW-0600">Photoreceptor protein</keyword>
<evidence type="ECO:0000256" key="4">
    <source>
        <dbReference type="ARBA" id="ARBA00022643"/>
    </source>
</evidence>
<feature type="domain" description="PAC" evidence="9">
    <location>
        <begin position="364"/>
        <end position="418"/>
    </location>
</feature>
<dbReference type="NCBIfam" id="TIGR00229">
    <property type="entry name" value="sensory_box"/>
    <property type="match status" value="2"/>
</dbReference>
<dbReference type="InterPro" id="IPR001610">
    <property type="entry name" value="PAC"/>
</dbReference>
<feature type="domain" description="PAS" evidence="8">
    <location>
        <begin position="83"/>
        <end position="129"/>
    </location>
</feature>
<evidence type="ECO:0000256" key="6">
    <source>
        <dbReference type="ARBA" id="ARBA00023170"/>
    </source>
</evidence>
<feature type="domain" description="PAS" evidence="8">
    <location>
        <begin position="317"/>
        <end position="363"/>
    </location>
</feature>
<evidence type="ECO:0000256" key="5">
    <source>
        <dbReference type="ARBA" id="ARBA00022991"/>
    </source>
</evidence>
<dbReference type="PANTHER" id="PTHR47429">
    <property type="entry name" value="PROTEIN TWIN LOV 1"/>
    <property type="match status" value="1"/>
</dbReference>
<evidence type="ECO:0000256" key="2">
    <source>
        <dbReference type="ARBA" id="ARBA00022606"/>
    </source>
</evidence>
<evidence type="ECO:0000313" key="10">
    <source>
        <dbReference type="EMBL" id="AML77641.1"/>
    </source>
</evidence>
<dbReference type="EMBL" id="KU699744">
    <property type="protein sequence ID" value="AML77641.1"/>
    <property type="molecule type" value="mRNA"/>
</dbReference>
<name>A0A126WZ25_9BRYO</name>
<dbReference type="InterPro" id="IPR000700">
    <property type="entry name" value="PAS-assoc_C"/>
</dbReference>
<dbReference type="Pfam" id="PF13426">
    <property type="entry name" value="PAS_9"/>
    <property type="match status" value="2"/>
</dbReference>
<dbReference type="PANTHER" id="PTHR47429:SF2">
    <property type="entry name" value="PROTEIN TWIN LOV 1"/>
    <property type="match status" value="1"/>
</dbReference>